<dbReference type="Gene3D" id="3.30.230.80">
    <property type="match status" value="1"/>
</dbReference>
<dbReference type="PANTHER" id="PTHR44006:SF1">
    <property type="entry name" value="U5 SMALL NUCLEAR RIBONUCLEOPROTEIN 40 KDA PROTEIN"/>
    <property type="match status" value="1"/>
</dbReference>
<dbReference type="Proteomes" id="UP000054495">
    <property type="component" value="Unassembled WGS sequence"/>
</dbReference>
<dbReference type="Gene3D" id="3.30.930.10">
    <property type="entry name" value="Bira Bifunctional Protein, Domain 2"/>
    <property type="match status" value="1"/>
</dbReference>
<comment type="subcellular location">
    <subcellularLocation>
        <location evidence="1">Membrane</location>
        <topology evidence="1">Multi-pass membrane protein</topology>
    </subcellularLocation>
</comment>
<feature type="transmembrane region" description="Helical" evidence="12">
    <location>
        <begin position="1302"/>
        <end position="1335"/>
    </location>
</feature>
<dbReference type="GO" id="GO:0016874">
    <property type="term" value="F:ligase activity"/>
    <property type="evidence" value="ECO:0007669"/>
    <property type="project" value="UniProtKB-KW"/>
</dbReference>
<dbReference type="InterPro" id="IPR037196">
    <property type="entry name" value="HSP90_C"/>
</dbReference>
<dbReference type="InterPro" id="IPR019775">
    <property type="entry name" value="WD40_repeat_CS"/>
</dbReference>
<dbReference type="Pfam" id="PF00183">
    <property type="entry name" value="HSP90"/>
    <property type="match status" value="1"/>
</dbReference>
<dbReference type="PROSITE" id="PS00678">
    <property type="entry name" value="WD_REPEATS_1"/>
    <property type="match status" value="2"/>
</dbReference>
<dbReference type="PROSITE" id="PS50082">
    <property type="entry name" value="WD_REPEATS_2"/>
    <property type="match status" value="4"/>
</dbReference>
<protein>
    <submittedName>
        <fullName evidence="14">Lipoyltransferase and lipoate-protein ligase</fullName>
    </submittedName>
</protein>
<evidence type="ECO:0000313" key="15">
    <source>
        <dbReference type="Proteomes" id="UP000054495"/>
    </source>
</evidence>
<feature type="domain" description="BPL/LPL catalytic" evidence="13">
    <location>
        <begin position="369"/>
        <end position="557"/>
    </location>
</feature>
<dbReference type="SUPFAM" id="SSF55874">
    <property type="entry name" value="ATPase domain of HSP90 chaperone/DNA topoisomerase II/histidine kinase"/>
    <property type="match status" value="1"/>
</dbReference>
<dbReference type="Gene3D" id="3.40.50.11260">
    <property type="match status" value="1"/>
</dbReference>
<feature type="transmembrane region" description="Helical" evidence="12">
    <location>
        <begin position="1259"/>
        <end position="1282"/>
    </location>
</feature>
<keyword evidence="14" id="KW-0436">Ligase</keyword>
<dbReference type="GO" id="GO:0051082">
    <property type="term" value="F:unfolded protein binding"/>
    <property type="evidence" value="ECO:0007669"/>
    <property type="project" value="InterPro"/>
</dbReference>
<feature type="repeat" description="WD" evidence="11">
    <location>
        <begin position="83"/>
        <end position="124"/>
    </location>
</feature>
<dbReference type="Pfam" id="PF21948">
    <property type="entry name" value="LplA-B_cat"/>
    <property type="match status" value="1"/>
</dbReference>
<keyword evidence="8 12" id="KW-1133">Transmembrane helix</keyword>
<dbReference type="Pfam" id="PF13589">
    <property type="entry name" value="HATPase_c_3"/>
    <property type="match status" value="1"/>
</dbReference>
<evidence type="ECO:0000256" key="3">
    <source>
        <dbReference type="ARBA" id="ARBA00022574"/>
    </source>
</evidence>
<dbReference type="InterPro" id="IPR001680">
    <property type="entry name" value="WD40_rpt"/>
</dbReference>
<evidence type="ECO:0000256" key="10">
    <source>
        <dbReference type="ARBA" id="ARBA00023186"/>
    </source>
</evidence>
<dbReference type="InterPro" id="IPR004143">
    <property type="entry name" value="BPL_LPL_catalytic"/>
</dbReference>
<evidence type="ECO:0000256" key="6">
    <source>
        <dbReference type="ARBA" id="ARBA00022741"/>
    </source>
</evidence>
<organism evidence="14 15">
    <name type="scientific">Ancylostoma ceylanicum</name>
    <dbReference type="NCBI Taxonomy" id="53326"/>
    <lineage>
        <taxon>Eukaryota</taxon>
        <taxon>Metazoa</taxon>
        <taxon>Ecdysozoa</taxon>
        <taxon>Nematoda</taxon>
        <taxon>Chromadorea</taxon>
        <taxon>Rhabditida</taxon>
        <taxon>Rhabditina</taxon>
        <taxon>Rhabditomorpha</taxon>
        <taxon>Strongyloidea</taxon>
        <taxon>Ancylostomatidae</taxon>
        <taxon>Ancylostomatinae</taxon>
        <taxon>Ancylostoma</taxon>
    </lineage>
</organism>
<proteinExistence type="inferred from homology"/>
<feature type="repeat" description="WD" evidence="11">
    <location>
        <begin position="40"/>
        <end position="73"/>
    </location>
</feature>
<keyword evidence="10" id="KW-0143">Chaperone</keyword>
<keyword evidence="4 12" id="KW-0812">Transmembrane</keyword>
<evidence type="ECO:0000256" key="1">
    <source>
        <dbReference type="ARBA" id="ARBA00004141"/>
    </source>
</evidence>
<dbReference type="InterPro" id="IPR036322">
    <property type="entry name" value="WD40_repeat_dom_sf"/>
</dbReference>
<keyword evidence="5" id="KW-0677">Repeat</keyword>
<keyword evidence="7" id="KW-0067">ATP-binding</keyword>
<dbReference type="PANTHER" id="PTHR44006">
    <property type="entry name" value="U5 SMALL NUCLEAR RIBONUCLEOPROTEIN 40 KDA PROTEIN"/>
    <property type="match status" value="1"/>
</dbReference>
<keyword evidence="15" id="KW-1185">Reference proteome</keyword>
<dbReference type="InterPro" id="IPR052234">
    <property type="entry name" value="U5_snRNP_Component"/>
</dbReference>
<dbReference type="GO" id="GO:0016020">
    <property type="term" value="C:membrane"/>
    <property type="evidence" value="ECO:0007669"/>
    <property type="project" value="UniProtKB-SubCell"/>
</dbReference>
<dbReference type="GO" id="GO:0071013">
    <property type="term" value="C:catalytic step 2 spliceosome"/>
    <property type="evidence" value="ECO:0007669"/>
    <property type="project" value="TreeGrafter"/>
</dbReference>
<evidence type="ECO:0000256" key="9">
    <source>
        <dbReference type="ARBA" id="ARBA00023136"/>
    </source>
</evidence>
<keyword evidence="9 12" id="KW-0472">Membrane</keyword>
<evidence type="ECO:0000256" key="2">
    <source>
        <dbReference type="ARBA" id="ARBA00008239"/>
    </source>
</evidence>
<dbReference type="InterPro" id="IPR001404">
    <property type="entry name" value="Hsp90_fam"/>
</dbReference>
<keyword evidence="3 11" id="KW-0853">WD repeat</keyword>
<comment type="similarity">
    <text evidence="2">Belongs to the heat shock protein 90 family.</text>
</comment>
<keyword evidence="6" id="KW-0547">Nucleotide-binding</keyword>
<dbReference type="Pfam" id="PF00400">
    <property type="entry name" value="WD40"/>
    <property type="match status" value="5"/>
</dbReference>
<dbReference type="SMART" id="SM00320">
    <property type="entry name" value="WD40"/>
    <property type="match status" value="6"/>
</dbReference>
<dbReference type="Pfam" id="PF04511">
    <property type="entry name" value="DER1"/>
    <property type="match status" value="1"/>
</dbReference>
<sequence length="1398" mass="159846">MMGGDDFKVPMLPNRMALVSTENKNEPQRTSKLQAPIMLLTGHEEEIFAARFSTDGTCLATAGFDQKIFLWNVYGECENFSLLRGHTGAIMDVHFNTDSSLLVSAATDKTVRVWDMETGACRRKFKSHVDIVNACHPSRRGPQLVCSAGDDGLVKVHDVRLKDAVKTYENRFQQLAVTFNDTSDEIFVGSIDSDIYCWDMRRDDISYVMQGHKDIITGLSLSPNGNYLLSNSMDCSAKMWDVRPFAPQERCLKSFYGHQHNFEKNLLKCGWSGDGKRITAGSSDRFAYVWDVSSRHILYKLPGHLGSVNATDLHPMEPIYHMCDIVRHRLGKIYVSLSTCIFKNLAFEEYLLRHHDLENDGDAMLLWRLTCRCGQLFYSNKPAVVIGRHQNPWLEANIPFLREYGIDLARRHSGGGTVYHDEGNLNISLLTTRKAHCRKKNLEFLAKAINDRFKVNVVPTSRDDMELQPGSRKCSGTAARITTARAYHHLTLLVNADLLVLSTSLRSPYKEYINTNASRSVRAPAVGFLKQDDASAEVSSVRETVIQQFSERFKECVVTDVDVDEELKKNEQVVENLSFLKDWNWIFGKTPKFWFENGSRKQYVEAGIIKECSLGRVGRSVMWTARHALGRVALHSTRRIAASAPRPLSIAHVVTSRHLCVTSTRFCAAAAPERHEFQAETKNLMDIVAKSLYSDSEGHRTITFEDTGIGMDRRELLECLGTIAKSGSKEFIEKNKDNAEAVIGQFGVGFYSAFMVADSVVVTTRKVGEPEEKGLKWTWKGDNSYEVSEEKGLPTGTRIVIHLKPGDSAEYSKAERVKEVIDKYSYFVAAPILLNGERVNSLNAIWTLQPKDVTKEMHETFFKQLAKQQKKSEAFQRPCYTIHYKTDTPVSLRSVLYIPQHRFSMLEYAAQAHNRDCGLSLYARRVLIKPNAKELLPNYLHFVMGVVDSEDIPLNLSREMLQNNPVLRKLRKILTDKVLSFLQNEMKKDNEKYEDFYKQYSIFLKEGIVTQVDHSEKEEIAKLMLFESSNLKAGVLTNLTEYCKRMQEDQKEIYYMFSPSRQLAESSPYYELVRSQNKEVLFLYEPADEVVFLALHQFNMKPLVGVEKWAESAASKGEDKDKAEGKQFRDVDKKELLDWIKSTLGSVKVFDIAGNHRPSEHPVMLTIKHEMGAARHLLRTGEIKDLEHLIYDNALITSGLLKDTSGMMQNLIDVYTDMPPVTRAYTTACVLTTLAVQLDFITPFHLYFNWELIVKRYQFWRLLTSFCFFGSFGFSFMFNMIFTYRYCMMLEEGSFRGRRADFVYMFLLGGGLMILCGIFVQMVFLGQAFTIMLVYIWSRRIACGHFYFFLEDVFPYQQHGMRLLVTPGWLKWLCDERQAEPVPEEERPGGFGWGVDDE</sequence>
<dbReference type="SUPFAM" id="SSF54211">
    <property type="entry name" value="Ribosomal protein S5 domain 2-like"/>
    <property type="match status" value="1"/>
</dbReference>
<evidence type="ECO:0000256" key="5">
    <source>
        <dbReference type="ARBA" id="ARBA00022737"/>
    </source>
</evidence>
<evidence type="ECO:0000256" key="12">
    <source>
        <dbReference type="SAM" id="Phobius"/>
    </source>
</evidence>
<evidence type="ECO:0000259" key="13">
    <source>
        <dbReference type="PROSITE" id="PS51733"/>
    </source>
</evidence>
<evidence type="ECO:0000256" key="8">
    <source>
        <dbReference type="ARBA" id="ARBA00022989"/>
    </source>
</evidence>
<dbReference type="FunFam" id="3.40.50.11260:FF:000004">
    <property type="entry name" value="Heat shock protein 75 mitochondrial"/>
    <property type="match status" value="1"/>
</dbReference>
<dbReference type="SUPFAM" id="SSF144091">
    <property type="entry name" value="Rhomboid-like"/>
    <property type="match status" value="1"/>
</dbReference>
<dbReference type="GO" id="GO:0016740">
    <property type="term" value="F:transferase activity"/>
    <property type="evidence" value="ECO:0007669"/>
    <property type="project" value="UniProtKB-KW"/>
</dbReference>
<dbReference type="InterPro" id="IPR020568">
    <property type="entry name" value="Ribosomal_Su5_D2-typ_SF"/>
</dbReference>
<evidence type="ECO:0000256" key="11">
    <source>
        <dbReference type="PROSITE-ProRule" id="PRU00221"/>
    </source>
</evidence>
<dbReference type="EMBL" id="KE124878">
    <property type="protein sequence ID" value="EPB76028.1"/>
    <property type="molecule type" value="Genomic_DNA"/>
</dbReference>
<feature type="repeat" description="WD" evidence="11">
    <location>
        <begin position="271"/>
        <end position="300"/>
    </location>
</feature>
<dbReference type="GO" id="GO:0016887">
    <property type="term" value="F:ATP hydrolysis activity"/>
    <property type="evidence" value="ECO:0007669"/>
    <property type="project" value="InterPro"/>
</dbReference>
<dbReference type="NCBIfam" id="NF003555">
    <property type="entry name" value="PRK05218.1"/>
    <property type="match status" value="1"/>
</dbReference>
<dbReference type="InterPro" id="IPR036890">
    <property type="entry name" value="HATPase_C_sf"/>
</dbReference>
<dbReference type="InterPro" id="IPR035952">
    <property type="entry name" value="Rhomboid-like_sf"/>
</dbReference>
<name>A0A0D6LXV4_9BILA</name>
<keyword evidence="14" id="KW-0808">Transferase</keyword>
<dbReference type="InterPro" id="IPR007599">
    <property type="entry name" value="DER1"/>
</dbReference>
<feature type="repeat" description="WD" evidence="11">
    <location>
        <begin position="209"/>
        <end position="243"/>
    </location>
</feature>
<dbReference type="Gene3D" id="3.30.565.10">
    <property type="entry name" value="Histidine kinase-like ATPase, C-terminal domain"/>
    <property type="match status" value="1"/>
</dbReference>
<dbReference type="SUPFAM" id="SSF110942">
    <property type="entry name" value="HSP90 C-terminal domain"/>
    <property type="match status" value="1"/>
</dbReference>
<evidence type="ECO:0000256" key="7">
    <source>
        <dbReference type="ARBA" id="ARBA00022840"/>
    </source>
</evidence>
<dbReference type="PROSITE" id="PS50294">
    <property type="entry name" value="WD_REPEATS_REGION"/>
    <property type="match status" value="3"/>
</dbReference>
<dbReference type="FunFam" id="3.30.230.80:FF:000004">
    <property type="entry name" value="Heat shock protein 75 kDa"/>
    <property type="match status" value="1"/>
</dbReference>
<dbReference type="InterPro" id="IPR045864">
    <property type="entry name" value="aa-tRNA-synth_II/BPL/LPL"/>
</dbReference>
<dbReference type="InterPro" id="IPR015943">
    <property type="entry name" value="WD40/YVTN_repeat-like_dom_sf"/>
</dbReference>
<dbReference type="Gene3D" id="2.130.10.10">
    <property type="entry name" value="YVTN repeat-like/Quinoprotein amine dehydrogenase"/>
    <property type="match status" value="1"/>
</dbReference>
<gene>
    <name evidence="14" type="ORF">ANCCEY_04874</name>
</gene>
<dbReference type="GO" id="GO:0003723">
    <property type="term" value="F:RNA binding"/>
    <property type="evidence" value="ECO:0007669"/>
    <property type="project" value="TreeGrafter"/>
</dbReference>
<reference evidence="14 15" key="1">
    <citation type="submission" date="2013-05" db="EMBL/GenBank/DDBJ databases">
        <title>Draft genome of the parasitic nematode Anyclostoma ceylanicum.</title>
        <authorList>
            <person name="Mitreva M."/>
        </authorList>
    </citation>
    <scope>NUCLEOTIDE SEQUENCE [LARGE SCALE GENOMIC DNA]</scope>
</reference>
<evidence type="ECO:0000256" key="4">
    <source>
        <dbReference type="ARBA" id="ARBA00022692"/>
    </source>
</evidence>
<dbReference type="CDD" id="cd00200">
    <property type="entry name" value="WD40"/>
    <property type="match status" value="1"/>
</dbReference>
<dbReference type="PROSITE" id="PS51733">
    <property type="entry name" value="BPL_LPL_CATALYTIC"/>
    <property type="match status" value="1"/>
</dbReference>
<dbReference type="GO" id="GO:0140662">
    <property type="term" value="F:ATP-dependent protein folding chaperone"/>
    <property type="evidence" value="ECO:0007669"/>
    <property type="project" value="InterPro"/>
</dbReference>
<dbReference type="SUPFAM" id="SSF50978">
    <property type="entry name" value="WD40 repeat-like"/>
    <property type="match status" value="1"/>
</dbReference>
<evidence type="ECO:0000313" key="14">
    <source>
        <dbReference type="EMBL" id="EPB76028.1"/>
    </source>
</evidence>
<dbReference type="CDD" id="cd16443">
    <property type="entry name" value="LplA"/>
    <property type="match status" value="1"/>
</dbReference>
<dbReference type="SUPFAM" id="SSF55681">
    <property type="entry name" value="Class II aaRS and biotin synthetases"/>
    <property type="match status" value="1"/>
</dbReference>
<accession>A0A0D6LXV4</accession>
<dbReference type="GO" id="GO:0005524">
    <property type="term" value="F:ATP binding"/>
    <property type="evidence" value="ECO:0007669"/>
    <property type="project" value="UniProtKB-KW"/>
</dbReference>